<proteinExistence type="predicted"/>
<organism evidence="1 2">
    <name type="scientific">Nitrospira tepida</name>
    <dbReference type="NCBI Taxonomy" id="2973512"/>
    <lineage>
        <taxon>Bacteria</taxon>
        <taxon>Pseudomonadati</taxon>
        <taxon>Nitrospirota</taxon>
        <taxon>Nitrospiria</taxon>
        <taxon>Nitrospirales</taxon>
        <taxon>Nitrospiraceae</taxon>
        <taxon>Nitrospira</taxon>
    </lineage>
</organism>
<accession>A0AA86N3G4</accession>
<protein>
    <submittedName>
        <fullName evidence="1">Uncharacterized protein</fullName>
    </submittedName>
</protein>
<dbReference type="Proteomes" id="UP001179121">
    <property type="component" value="Chromosome"/>
</dbReference>
<keyword evidence="2" id="KW-1185">Reference proteome</keyword>
<dbReference type="AlphaFoldDB" id="A0AA86N3G4"/>
<evidence type="ECO:0000313" key="2">
    <source>
        <dbReference type="Proteomes" id="UP001179121"/>
    </source>
</evidence>
<dbReference type="EMBL" id="OX365700">
    <property type="protein sequence ID" value="CAI4034093.1"/>
    <property type="molecule type" value="Genomic_DNA"/>
</dbReference>
<name>A0AA86N3G4_9BACT</name>
<dbReference type="KEGG" id="nti:DNFV4_04537"/>
<gene>
    <name evidence="1" type="ORF">DNFV4_04537</name>
</gene>
<reference evidence="1" key="1">
    <citation type="submission" date="2022-10" db="EMBL/GenBank/DDBJ databases">
        <authorList>
            <person name="Koch H."/>
        </authorList>
    </citation>
    <scope>NUCLEOTIDE SEQUENCE</scope>
    <source>
        <strain evidence="1">DNF</strain>
    </source>
</reference>
<evidence type="ECO:0000313" key="1">
    <source>
        <dbReference type="EMBL" id="CAI4034093.1"/>
    </source>
</evidence>
<sequence>MKIKRLKVGVRPLEEGLQEFRATLKALQAGKTVPKRTGVYFVSVEAMRQVLTPSRLTLLHLIRSRRPSLRVRRKLSISASRVCSWQFTPGTSSIQPIHHPASCLITAV</sequence>